<evidence type="ECO:0000313" key="2">
    <source>
        <dbReference type="Proteomes" id="UP000014210"/>
    </source>
</evidence>
<reference evidence="1 2" key="1">
    <citation type="submission" date="2013-03" db="EMBL/GenBank/DDBJ databases">
        <title>The Genome Sequence of Enterococcus durans ATCC_6056 (Illumina only assembly).</title>
        <authorList>
            <consortium name="The Broad Institute Genomics Platform"/>
            <consortium name="The Broad Institute Genome Sequencing Center for Infectious Disease"/>
            <person name="Earl A."/>
            <person name="Russ C."/>
            <person name="Gilmore M."/>
            <person name="Surin D."/>
            <person name="Walker B."/>
            <person name="Young S."/>
            <person name="Zeng Q."/>
            <person name="Gargeya S."/>
            <person name="Fitzgerald M."/>
            <person name="Haas B."/>
            <person name="Abouelleil A."/>
            <person name="Allen A.W."/>
            <person name="Alvarado L."/>
            <person name="Arachchi H.M."/>
            <person name="Berlin A.M."/>
            <person name="Chapman S.B."/>
            <person name="Gainer-Dewar J."/>
            <person name="Goldberg J."/>
            <person name="Griggs A."/>
            <person name="Gujja S."/>
            <person name="Hansen M."/>
            <person name="Howarth C."/>
            <person name="Imamovic A."/>
            <person name="Ireland A."/>
            <person name="Larimer J."/>
            <person name="McCowan C."/>
            <person name="Murphy C."/>
            <person name="Pearson M."/>
            <person name="Poon T.W."/>
            <person name="Priest M."/>
            <person name="Roberts A."/>
            <person name="Saif S."/>
            <person name="Shea T."/>
            <person name="Sisk P."/>
            <person name="Sykes S."/>
            <person name="Wortman J."/>
            <person name="Nusbaum C."/>
            <person name="Birren B."/>
        </authorList>
    </citation>
    <scope>NUCLEOTIDE SEQUENCE [LARGE SCALE GENOMIC DNA]</scope>
    <source>
        <strain evidence="1 2">ATCC 6056</strain>
    </source>
</reference>
<protein>
    <submittedName>
        <fullName evidence="1">Uncharacterized protein</fullName>
    </submittedName>
</protein>
<dbReference type="EMBL" id="AHYU01000028">
    <property type="protein sequence ID" value="EOT33781.1"/>
    <property type="molecule type" value="Genomic_DNA"/>
</dbReference>
<evidence type="ECO:0000313" key="1">
    <source>
        <dbReference type="EMBL" id="EOT33781.1"/>
    </source>
</evidence>
<name>A0ABP2UZ90_9ENTE</name>
<dbReference type="Proteomes" id="UP000014210">
    <property type="component" value="Unassembled WGS sequence"/>
</dbReference>
<sequence length="35" mass="3995">MNAIATILQPILANHSKFKIFQTIQNRLTIINQSL</sequence>
<accession>A0ABP2UZ90</accession>
<proteinExistence type="predicted"/>
<gene>
    <name evidence="1" type="ORF">OMS_01515</name>
</gene>
<organism evidence="1 2">
    <name type="scientific">Enterococcus durans ATCC 6056</name>
    <dbReference type="NCBI Taxonomy" id="1140001"/>
    <lineage>
        <taxon>Bacteria</taxon>
        <taxon>Bacillati</taxon>
        <taxon>Bacillota</taxon>
        <taxon>Bacilli</taxon>
        <taxon>Lactobacillales</taxon>
        <taxon>Enterococcaceae</taxon>
        <taxon>Enterococcus</taxon>
    </lineage>
</organism>
<keyword evidence="2" id="KW-1185">Reference proteome</keyword>
<comment type="caution">
    <text evidence="1">The sequence shown here is derived from an EMBL/GenBank/DDBJ whole genome shotgun (WGS) entry which is preliminary data.</text>
</comment>